<dbReference type="OrthoDB" id="9799244at2"/>
<name>A0A5C1QCP2_9SPIO</name>
<dbReference type="GO" id="GO:0005840">
    <property type="term" value="C:ribosome"/>
    <property type="evidence" value="ECO:0007669"/>
    <property type="project" value="UniProtKB-KW"/>
</dbReference>
<dbReference type="GO" id="GO:0003735">
    <property type="term" value="F:structural constituent of ribosome"/>
    <property type="evidence" value="ECO:0007669"/>
    <property type="project" value="InterPro"/>
</dbReference>
<gene>
    <name evidence="5" type="primary">rpsU</name>
    <name evidence="7" type="ORF">EW093_06990</name>
</gene>
<sequence>MVQLQLNSDESIEKAISQFKKMVAKEGIILETKKRQYFVKPSALKHERNKSLQRKKLIKLKKAVNNRDSK</sequence>
<dbReference type="GO" id="GO:1990904">
    <property type="term" value="C:ribonucleoprotein complex"/>
    <property type="evidence" value="ECO:0007669"/>
    <property type="project" value="UniProtKB-KW"/>
</dbReference>
<evidence type="ECO:0000256" key="4">
    <source>
        <dbReference type="ARBA" id="ARBA00035135"/>
    </source>
</evidence>
<keyword evidence="2 5" id="KW-0689">Ribosomal protein</keyword>
<evidence type="ECO:0000256" key="6">
    <source>
        <dbReference type="RuleBase" id="RU000667"/>
    </source>
</evidence>
<dbReference type="EMBL" id="CP035807">
    <property type="protein sequence ID" value="QEN04454.1"/>
    <property type="molecule type" value="Genomic_DNA"/>
</dbReference>
<dbReference type="InterPro" id="IPR001911">
    <property type="entry name" value="Ribosomal_bS21"/>
</dbReference>
<dbReference type="NCBIfam" id="TIGR00030">
    <property type="entry name" value="S21p"/>
    <property type="match status" value="1"/>
</dbReference>
<reference evidence="7 8" key="1">
    <citation type="submission" date="2019-02" db="EMBL/GenBank/DDBJ databases">
        <authorList>
            <person name="Fomenkov A."/>
            <person name="Dubinina G."/>
            <person name="Grabovich M."/>
            <person name="Vincze T."/>
            <person name="Roberts R.J."/>
        </authorList>
    </citation>
    <scope>NUCLEOTIDE SEQUENCE [LARGE SCALE GENOMIC DNA]</scope>
    <source>
        <strain evidence="7 8">P</strain>
    </source>
</reference>
<dbReference type="HAMAP" id="MF_00358">
    <property type="entry name" value="Ribosomal_bS21"/>
    <property type="match status" value="1"/>
</dbReference>
<dbReference type="GO" id="GO:0006412">
    <property type="term" value="P:translation"/>
    <property type="evidence" value="ECO:0007669"/>
    <property type="project" value="UniProtKB-UniRule"/>
</dbReference>
<dbReference type="AlphaFoldDB" id="A0A5C1QCP2"/>
<evidence type="ECO:0000256" key="1">
    <source>
        <dbReference type="ARBA" id="ARBA00006640"/>
    </source>
</evidence>
<dbReference type="InterPro" id="IPR038380">
    <property type="entry name" value="Ribosomal_bS21_sf"/>
</dbReference>
<evidence type="ECO:0000256" key="2">
    <source>
        <dbReference type="ARBA" id="ARBA00022980"/>
    </source>
</evidence>
<organism evidence="7 8">
    <name type="scientific">Thiospirochaeta perfilievii</name>
    <dbReference type="NCBI Taxonomy" id="252967"/>
    <lineage>
        <taxon>Bacteria</taxon>
        <taxon>Pseudomonadati</taxon>
        <taxon>Spirochaetota</taxon>
        <taxon>Spirochaetia</taxon>
        <taxon>Spirochaetales</taxon>
        <taxon>Spirochaetaceae</taxon>
        <taxon>Thiospirochaeta</taxon>
    </lineage>
</organism>
<dbReference type="RefSeq" id="WP_149567701.1">
    <property type="nucleotide sequence ID" value="NZ_CP035807.1"/>
</dbReference>
<evidence type="ECO:0000313" key="8">
    <source>
        <dbReference type="Proteomes" id="UP000323824"/>
    </source>
</evidence>
<dbReference type="KEGG" id="sper:EW093_06990"/>
<proteinExistence type="inferred from homology"/>
<accession>A0A5C1QCP2</accession>
<dbReference type="Pfam" id="PF01165">
    <property type="entry name" value="Ribosomal_S21"/>
    <property type="match status" value="1"/>
</dbReference>
<reference evidence="7 8" key="2">
    <citation type="submission" date="2019-09" db="EMBL/GenBank/DDBJ databases">
        <title>Complete Genome Sequence and Methylome Analysis of free living Spirochaetas.</title>
        <authorList>
            <person name="Leshcheva N."/>
            <person name="Mikheeva N."/>
        </authorList>
    </citation>
    <scope>NUCLEOTIDE SEQUENCE [LARGE SCALE GENOMIC DNA]</scope>
    <source>
        <strain evidence="7 8">P</strain>
    </source>
</reference>
<dbReference type="Proteomes" id="UP000323824">
    <property type="component" value="Chromosome"/>
</dbReference>
<keyword evidence="8" id="KW-1185">Reference proteome</keyword>
<comment type="similarity">
    <text evidence="1 5 6">Belongs to the bacterial ribosomal protein bS21 family.</text>
</comment>
<evidence type="ECO:0000256" key="3">
    <source>
        <dbReference type="ARBA" id="ARBA00023274"/>
    </source>
</evidence>
<keyword evidence="3 5" id="KW-0687">Ribonucleoprotein</keyword>
<dbReference type="Gene3D" id="1.20.5.1150">
    <property type="entry name" value="Ribosomal protein S8"/>
    <property type="match status" value="1"/>
</dbReference>
<evidence type="ECO:0000313" key="7">
    <source>
        <dbReference type="EMBL" id="QEN04454.1"/>
    </source>
</evidence>
<protein>
    <recommendedName>
        <fullName evidence="4 5">Small ribosomal subunit protein bS21</fullName>
    </recommendedName>
</protein>
<dbReference type="PRINTS" id="PR00976">
    <property type="entry name" value="RIBOSOMALS21"/>
</dbReference>
<evidence type="ECO:0000256" key="5">
    <source>
        <dbReference type="HAMAP-Rule" id="MF_00358"/>
    </source>
</evidence>